<gene>
    <name evidence="1" type="ORF">STRCR_1386</name>
</gene>
<proteinExistence type="predicted"/>
<sequence length="57" mass="6254">MPALGKKAKRTFPLLSRRLKNRLKVAAVHHLDGFMKSAVGLIQQPLDLISVFLAGLS</sequence>
<name>G5JN51_STRCG</name>
<evidence type="ECO:0000313" key="2">
    <source>
        <dbReference type="Proteomes" id="UP000004322"/>
    </source>
</evidence>
<dbReference type="EMBL" id="AEUV02000002">
    <property type="protein sequence ID" value="EHI73409.1"/>
    <property type="molecule type" value="Genomic_DNA"/>
</dbReference>
<keyword evidence="2" id="KW-1185">Reference proteome</keyword>
<protein>
    <submittedName>
        <fullName evidence="1">Uncharacterized protein</fullName>
    </submittedName>
</protein>
<comment type="caution">
    <text evidence="1">The sequence shown here is derived from an EMBL/GenBank/DDBJ whole genome shotgun (WGS) entry which is preliminary data.</text>
</comment>
<organism evidence="1 2">
    <name type="scientific">Streptococcus criceti HS-6</name>
    <dbReference type="NCBI Taxonomy" id="873449"/>
    <lineage>
        <taxon>Bacteria</taxon>
        <taxon>Bacillati</taxon>
        <taxon>Bacillota</taxon>
        <taxon>Bacilli</taxon>
        <taxon>Lactobacillales</taxon>
        <taxon>Streptococcaceae</taxon>
        <taxon>Streptococcus</taxon>
    </lineage>
</organism>
<dbReference type="STRING" id="873449.STRCR_1386"/>
<dbReference type="AlphaFoldDB" id="G5JN51"/>
<dbReference type="Proteomes" id="UP000004322">
    <property type="component" value="Unassembled WGS sequence"/>
</dbReference>
<evidence type="ECO:0000313" key="1">
    <source>
        <dbReference type="EMBL" id="EHI73409.1"/>
    </source>
</evidence>
<accession>G5JN51</accession>
<reference evidence="1" key="1">
    <citation type="submission" date="2011-07" db="EMBL/GenBank/DDBJ databases">
        <authorList>
            <person name="Stanhope M.J."/>
            <person name="Durkin A.S."/>
            <person name="Hostetler J."/>
            <person name="Kim M."/>
            <person name="Radune D."/>
            <person name="Singh I."/>
            <person name="Town C.D."/>
        </authorList>
    </citation>
    <scope>NUCLEOTIDE SEQUENCE [LARGE SCALE GENOMIC DNA]</scope>
    <source>
        <strain evidence="1">HS-6</strain>
    </source>
</reference>